<protein>
    <submittedName>
        <fullName evidence="5">Permease of the major facilitator superfamily</fullName>
    </submittedName>
</protein>
<feature type="transmembrane region" description="Helical" evidence="4">
    <location>
        <begin position="106"/>
        <end position="126"/>
    </location>
</feature>
<dbReference type="PANTHER" id="PTHR23526:SF4">
    <property type="entry name" value="INTEGRAL MEMBRANE TRANSPORT PROTEIN"/>
    <property type="match status" value="1"/>
</dbReference>
<dbReference type="GO" id="GO:0022857">
    <property type="term" value="F:transmembrane transporter activity"/>
    <property type="evidence" value="ECO:0007669"/>
    <property type="project" value="InterPro"/>
</dbReference>
<keyword evidence="3 4" id="KW-0472">Membrane</keyword>
<dbReference type="EMBL" id="LC064121">
    <property type="protein sequence ID" value="BBD50085.1"/>
    <property type="molecule type" value="Genomic_DNA"/>
</dbReference>
<evidence type="ECO:0000256" key="3">
    <source>
        <dbReference type="ARBA" id="ARBA00023136"/>
    </source>
</evidence>
<dbReference type="InterPro" id="IPR036259">
    <property type="entry name" value="MFS_trans_sf"/>
</dbReference>
<accession>A0A455R1T9</accession>
<keyword evidence="1 4" id="KW-0812">Transmembrane</keyword>
<organism evidence="5">
    <name type="scientific">Haliea sp. ETY-M</name>
    <dbReference type="NCBI Taxonomy" id="1055105"/>
    <lineage>
        <taxon>Bacteria</taxon>
        <taxon>Pseudomonadati</taxon>
        <taxon>Pseudomonadota</taxon>
        <taxon>Gammaproteobacteria</taxon>
        <taxon>Cellvibrionales</taxon>
        <taxon>Halieaceae</taxon>
        <taxon>Haliea</taxon>
    </lineage>
</organism>
<reference evidence="5" key="1">
    <citation type="submission" date="2015-07" db="EMBL/GenBank/DDBJ databases">
        <title>Novel operon containing particulate methane monooxygenase-type genes and epoxyalkane:coenzyme M transferase gene in ethylene-assimilating marine bacterium, Haliea sp. ETY-M.</title>
        <authorList>
            <person name="Suzuki T."/>
            <person name="Habe H."/>
            <person name="Nakajima-Kambe T."/>
            <person name="Fuse H."/>
        </authorList>
    </citation>
    <scope>NUCLEOTIDE SEQUENCE</scope>
    <source>
        <strain evidence="5">ETY-M</strain>
    </source>
</reference>
<evidence type="ECO:0000256" key="1">
    <source>
        <dbReference type="ARBA" id="ARBA00022692"/>
    </source>
</evidence>
<dbReference type="AlphaFoldDB" id="A0A455R1T9"/>
<dbReference type="SUPFAM" id="SSF103473">
    <property type="entry name" value="MFS general substrate transporter"/>
    <property type="match status" value="1"/>
</dbReference>
<proteinExistence type="predicted"/>
<sequence>MSARDPSQTLWHFLNDEEDARVCRDIPDEACDVQPQSFALQLVAQTLSKLADTLSSSRVVLPWLLGAIGAPSALVAWLVPLRESLSLLPQLVVAAQLRRQPLRRGFYVAGSLAQGLCLLAMPATLLLDSPTLSGVALLVLLGVFSLSRGVCSVASKDVLGKTVAKSRRGRLTGLAGSISGVFTIVLAAALLAAGGTAALSDAVPVLVAMLVAAGLCWFVVAVVYRQIPEQPGATDGGGNALQTALSSFAALRGDRAFWHFVLTRALLIAAAYAIPYLVLAAQNEGGGAATALAAILLAEGLAAMSSSTIWGYWSDSAAHRVMAAAAALTALALGVALIVLVQAPAVFATPLVSGAFIYAASVAHQGARVGRKTYLVDLATADNRASYVAVSNTVIGGFMLLGGSLGALSAAFGVSAVLAALLAMAVLATIAALRLPNVSND</sequence>
<keyword evidence="2 4" id="KW-1133">Transmembrane helix</keyword>
<feature type="transmembrane region" description="Helical" evidence="4">
    <location>
        <begin position="347"/>
        <end position="364"/>
    </location>
</feature>
<feature type="transmembrane region" description="Helical" evidence="4">
    <location>
        <begin position="411"/>
        <end position="433"/>
    </location>
</feature>
<evidence type="ECO:0000313" key="5">
    <source>
        <dbReference type="EMBL" id="BBD50085.1"/>
    </source>
</evidence>
<feature type="transmembrane region" description="Helical" evidence="4">
    <location>
        <begin position="291"/>
        <end position="313"/>
    </location>
</feature>
<evidence type="ECO:0000256" key="2">
    <source>
        <dbReference type="ARBA" id="ARBA00022989"/>
    </source>
</evidence>
<evidence type="ECO:0000256" key="4">
    <source>
        <dbReference type="SAM" id="Phobius"/>
    </source>
</evidence>
<feature type="transmembrane region" description="Helical" evidence="4">
    <location>
        <begin position="256"/>
        <end position="279"/>
    </location>
</feature>
<dbReference type="PANTHER" id="PTHR23526">
    <property type="entry name" value="INTEGRAL MEMBRANE TRANSPORT PROTEIN-RELATED"/>
    <property type="match status" value="1"/>
</dbReference>
<dbReference type="Gene3D" id="1.20.1250.20">
    <property type="entry name" value="MFS general substrate transporter like domains"/>
    <property type="match status" value="1"/>
</dbReference>
<feature type="transmembrane region" description="Helical" evidence="4">
    <location>
        <begin position="385"/>
        <end position="405"/>
    </location>
</feature>
<feature type="transmembrane region" description="Helical" evidence="4">
    <location>
        <begin position="320"/>
        <end position="341"/>
    </location>
</feature>
<feature type="transmembrane region" description="Helical" evidence="4">
    <location>
        <begin position="60"/>
        <end position="79"/>
    </location>
</feature>
<dbReference type="InterPro" id="IPR011701">
    <property type="entry name" value="MFS"/>
</dbReference>
<feature type="transmembrane region" description="Helical" evidence="4">
    <location>
        <begin position="171"/>
        <end position="193"/>
    </location>
</feature>
<dbReference type="Pfam" id="PF07690">
    <property type="entry name" value="MFS_1"/>
    <property type="match status" value="1"/>
</dbReference>
<dbReference type="InterPro" id="IPR052528">
    <property type="entry name" value="Sugar_transport-like"/>
</dbReference>
<feature type="transmembrane region" description="Helical" evidence="4">
    <location>
        <begin position="132"/>
        <end position="151"/>
    </location>
</feature>
<feature type="transmembrane region" description="Helical" evidence="4">
    <location>
        <begin position="205"/>
        <end position="224"/>
    </location>
</feature>
<name>A0A455R1T9_9GAMM</name>